<dbReference type="Proteomes" id="UP001144205">
    <property type="component" value="Unassembled WGS sequence"/>
</dbReference>
<reference evidence="1" key="1">
    <citation type="journal article" date="2023" name="Int. J. Syst. Evol. Microbiol.">
        <title>Sinisalibacter aestuarii sp. nov., isolated from estuarine sediment of the Arakawa River.</title>
        <authorList>
            <person name="Arafat S.T."/>
            <person name="Hirano S."/>
            <person name="Sato A."/>
            <person name="Takeuchi K."/>
            <person name="Yasuda T."/>
            <person name="Terahara T."/>
            <person name="Hamada M."/>
            <person name="Kobayashi T."/>
        </authorList>
    </citation>
    <scope>NUCLEOTIDE SEQUENCE</scope>
    <source>
        <strain evidence="1">B-399</strain>
    </source>
</reference>
<keyword evidence="2" id="KW-1185">Reference proteome</keyword>
<comment type="caution">
    <text evidence="1">The sequence shown here is derived from an EMBL/GenBank/DDBJ whole genome shotgun (WGS) entry which is preliminary data.</text>
</comment>
<organism evidence="1 2">
    <name type="scientific">Sinisalibacter aestuarii</name>
    <dbReference type="NCBI Taxonomy" id="2949426"/>
    <lineage>
        <taxon>Bacteria</taxon>
        <taxon>Pseudomonadati</taxon>
        <taxon>Pseudomonadota</taxon>
        <taxon>Alphaproteobacteria</taxon>
        <taxon>Rhodobacterales</taxon>
        <taxon>Roseobacteraceae</taxon>
        <taxon>Sinisalibacter</taxon>
    </lineage>
</organism>
<name>A0ABQ5LYN1_9RHOB</name>
<gene>
    <name evidence="1" type="ORF">STA1M1_39080</name>
</gene>
<evidence type="ECO:0000313" key="1">
    <source>
        <dbReference type="EMBL" id="GKY90039.1"/>
    </source>
</evidence>
<protein>
    <submittedName>
        <fullName evidence="1">Uncharacterized protein</fullName>
    </submittedName>
</protein>
<accession>A0ABQ5LYN1</accession>
<proteinExistence type="predicted"/>
<dbReference type="EMBL" id="BROH01000017">
    <property type="protein sequence ID" value="GKY90039.1"/>
    <property type="molecule type" value="Genomic_DNA"/>
</dbReference>
<evidence type="ECO:0000313" key="2">
    <source>
        <dbReference type="Proteomes" id="UP001144205"/>
    </source>
</evidence>
<sequence>MGIAHIDVLHPLWLRGLVGTDIWLFVESWDQIPLSDASGCAEDNEQACSRKDPHHSEAAFVAKDSRFKNVV</sequence>